<evidence type="ECO:0000313" key="4">
    <source>
        <dbReference type="Proteomes" id="UP000244722"/>
    </source>
</evidence>
<evidence type="ECO:0000259" key="2">
    <source>
        <dbReference type="Pfam" id="PF16761"/>
    </source>
</evidence>
<feature type="compositionally biased region" description="Low complexity" evidence="1">
    <location>
        <begin position="209"/>
        <end position="221"/>
    </location>
</feature>
<comment type="caution">
    <text evidence="3">The sequence shown here is derived from an EMBL/GenBank/DDBJ whole genome shotgun (WGS) entry which is preliminary data.</text>
</comment>
<protein>
    <recommendedName>
        <fullName evidence="2">Cryptic loci regulator 2 N-terminal domain-containing protein</fullName>
    </recommendedName>
</protein>
<evidence type="ECO:0000313" key="3">
    <source>
        <dbReference type="EMBL" id="PUU81641.1"/>
    </source>
</evidence>
<dbReference type="GO" id="GO:0031934">
    <property type="term" value="C:mating-type region heterochromatin"/>
    <property type="evidence" value="ECO:0007669"/>
    <property type="project" value="TreeGrafter"/>
</dbReference>
<evidence type="ECO:0000256" key="1">
    <source>
        <dbReference type="SAM" id="MobiDB-lite"/>
    </source>
</evidence>
<reference evidence="3 4" key="1">
    <citation type="submission" date="2017-04" db="EMBL/GenBank/DDBJ databases">
        <title>Draft genome sequence of Tuber borchii Vittad., a whitish edible truffle.</title>
        <authorList>
            <consortium name="DOE Joint Genome Institute"/>
            <person name="Murat C."/>
            <person name="Kuo A."/>
            <person name="Barry K.W."/>
            <person name="Clum A."/>
            <person name="Dockter R.B."/>
            <person name="Fauchery L."/>
            <person name="Iotti M."/>
            <person name="Kohler A."/>
            <person name="Labutti K."/>
            <person name="Lindquist E.A."/>
            <person name="Lipzen A."/>
            <person name="Ohm R.A."/>
            <person name="Wang M."/>
            <person name="Grigoriev I.V."/>
            <person name="Zambonelli A."/>
            <person name="Martin F.M."/>
        </authorList>
    </citation>
    <scope>NUCLEOTIDE SEQUENCE [LARGE SCALE GENOMIC DNA]</scope>
    <source>
        <strain evidence="3 4">Tbo3840</strain>
    </source>
</reference>
<dbReference type="PANTHER" id="PTHR38046:SF1">
    <property type="entry name" value="CRYPTIC LOCI REGULATOR 2"/>
    <property type="match status" value="1"/>
</dbReference>
<gene>
    <name evidence="3" type="ORF">B9Z19DRAFT_1076628</name>
</gene>
<dbReference type="InterPro" id="IPR031915">
    <property type="entry name" value="Clr2_N"/>
</dbReference>
<dbReference type="EMBL" id="NESQ01000042">
    <property type="protein sequence ID" value="PUU81641.1"/>
    <property type="molecule type" value="Genomic_DNA"/>
</dbReference>
<dbReference type="Proteomes" id="UP000244722">
    <property type="component" value="Unassembled WGS sequence"/>
</dbReference>
<sequence>MPTPKQPQNSPDFLLYTVYVPPIEPTPVLKMPPTKEDLLLVALTWSDGVRKFNPPSMDRDPCSDADFYKPIRRSDDKALDWLSQLGVWPNGLKDSLFRRKVGEGKCIVFELPDGYSLYEKVHIPTKVPHPLISLLPLTLPCFLFGHPSGEPFKSPGDFRRHYLWMACDPLKDPKNCKCRLCLKDRVKGKYAVPVREPATVSTVSTNPQSSVGSWGSVSSWD</sequence>
<dbReference type="Pfam" id="PF16761">
    <property type="entry name" value="Clr2_transil"/>
    <property type="match status" value="1"/>
</dbReference>
<dbReference type="GO" id="GO:0033553">
    <property type="term" value="C:rDNA heterochromatin"/>
    <property type="evidence" value="ECO:0007669"/>
    <property type="project" value="TreeGrafter"/>
</dbReference>
<name>A0A2T7A1N5_TUBBO</name>
<accession>A0A2T7A1N5</accession>
<dbReference type="OrthoDB" id="2421327at2759"/>
<dbReference type="STRING" id="42251.A0A2T7A1N5"/>
<feature type="region of interest" description="Disordered" evidence="1">
    <location>
        <begin position="201"/>
        <end position="221"/>
    </location>
</feature>
<dbReference type="AlphaFoldDB" id="A0A2T7A1N5"/>
<dbReference type="PANTHER" id="PTHR38046">
    <property type="entry name" value="CRYPTIC LOCI REGULATOR 2"/>
    <property type="match status" value="1"/>
</dbReference>
<feature type="domain" description="Cryptic loci regulator 2 N-terminal" evidence="2">
    <location>
        <begin position="109"/>
        <end position="181"/>
    </location>
</feature>
<dbReference type="GO" id="GO:0030466">
    <property type="term" value="P:silent mating-type cassette heterochromatin formation"/>
    <property type="evidence" value="ECO:0007669"/>
    <property type="project" value="TreeGrafter"/>
</dbReference>
<organism evidence="3 4">
    <name type="scientific">Tuber borchii</name>
    <name type="common">White truffle</name>
    <dbReference type="NCBI Taxonomy" id="42251"/>
    <lineage>
        <taxon>Eukaryota</taxon>
        <taxon>Fungi</taxon>
        <taxon>Dikarya</taxon>
        <taxon>Ascomycota</taxon>
        <taxon>Pezizomycotina</taxon>
        <taxon>Pezizomycetes</taxon>
        <taxon>Pezizales</taxon>
        <taxon>Tuberaceae</taxon>
        <taxon>Tuber</taxon>
    </lineage>
</organism>
<dbReference type="GO" id="GO:0070824">
    <property type="term" value="C:SHREC complex"/>
    <property type="evidence" value="ECO:0007669"/>
    <property type="project" value="InterPro"/>
</dbReference>
<proteinExistence type="predicted"/>
<keyword evidence="4" id="KW-1185">Reference proteome</keyword>
<dbReference type="InterPro" id="IPR038986">
    <property type="entry name" value="Clr2"/>
</dbReference>